<name>A0A8S5KXS9_9VIRU</name>
<organism evidence="1 2">
    <name type="scientific">ssRNA phage AVE018</name>
    <dbReference type="NCBI Taxonomy" id="2785990"/>
    <lineage>
        <taxon>Viruses</taxon>
        <taxon>Riboviria</taxon>
        <taxon>Orthornavirae</taxon>
        <taxon>Lenarviricota</taxon>
        <taxon>Leviviricetes</taxon>
        <taxon>Timlovirales</taxon>
        <taxon>Blumeviridae</taxon>
        <taxon>Gifriavirus</taxon>
        <taxon>Gifriavirus ruminicola</taxon>
    </lineage>
</organism>
<keyword evidence="2" id="KW-1185">Reference proteome</keyword>
<keyword evidence="1" id="KW-0946">Virion</keyword>
<proteinExistence type="predicted"/>
<dbReference type="GO" id="GO:0019028">
    <property type="term" value="C:viral capsid"/>
    <property type="evidence" value="ECO:0007669"/>
    <property type="project" value="UniProtKB-KW"/>
</dbReference>
<evidence type="ECO:0000313" key="1">
    <source>
        <dbReference type="EMBL" id="DAD49861.1"/>
    </source>
</evidence>
<dbReference type="RefSeq" id="YP_010770157.1">
    <property type="nucleotide sequence ID" value="NC_074181.1"/>
</dbReference>
<accession>A0A8S5KXS9</accession>
<reference evidence="1" key="1">
    <citation type="submission" date="2020-09" db="EMBL/GenBank/DDBJ databases">
        <title>Leviviricetes taxonomy.</title>
        <authorList>
            <person name="Stockdale S.R."/>
            <person name="Callanan J."/>
            <person name="Adriaenssens E.M."/>
            <person name="Kuhn J.H."/>
            <person name="Rumnieks J."/>
            <person name="Shkoporov A."/>
            <person name="Draper L.A."/>
            <person name="Ross P."/>
            <person name="Hill C."/>
        </authorList>
    </citation>
    <scope>NUCLEOTIDE SEQUENCE</scope>
</reference>
<protein>
    <submittedName>
        <fullName evidence="1">Coat protein</fullName>
    </submittedName>
</protein>
<dbReference type="EMBL" id="BK013362">
    <property type="protein sequence ID" value="DAD49861.1"/>
    <property type="molecule type" value="Genomic_RNA"/>
</dbReference>
<keyword evidence="1" id="KW-0167">Capsid protein</keyword>
<sequence>MALSLVIPACTKSDKAWAPNYPTNVVDVSDNSNFDVINAEADYCKITDLTTPAEASRVYQRKHQVVSDIYKNSDIAPDFRIANRRGDKVLMSCNMIGKVVSDTDETYVKYVPFNVSTTITVPQTELVTDQILEQLMFDNLSQFYKVVLEDGALKQKLNLKAELRGAVNPL</sequence>
<dbReference type="GeneID" id="80399386"/>
<gene>
    <name evidence="1" type="primary">AVE018_2</name>
</gene>
<evidence type="ECO:0000313" key="2">
    <source>
        <dbReference type="Proteomes" id="UP000682894"/>
    </source>
</evidence>
<dbReference type="Proteomes" id="UP000682894">
    <property type="component" value="Segment"/>
</dbReference>
<dbReference type="KEGG" id="vg:80399386"/>